<keyword evidence="4 10" id="KW-0067">ATP-binding</keyword>
<evidence type="ECO:0000313" key="10">
    <source>
        <dbReference type="EMBL" id="NYZ21087.1"/>
    </source>
</evidence>
<feature type="transmembrane region" description="Helical" evidence="7">
    <location>
        <begin position="65"/>
        <end position="89"/>
    </location>
</feature>
<dbReference type="PANTHER" id="PTHR24221">
    <property type="entry name" value="ATP-BINDING CASSETTE SUB-FAMILY B"/>
    <property type="match status" value="1"/>
</dbReference>
<feature type="transmembrane region" description="Helical" evidence="7">
    <location>
        <begin position="285"/>
        <end position="306"/>
    </location>
</feature>
<sequence length="594" mass="62754">MRAGSMPPVLTVFLRLVAMMQRRRGPLIVSVAAGTLAALLSLSPHIAVALTLVELFDGTPDGGRIGLYALLGAIGVVGRHLAYGLAMLVSHRVAYATQYELRRSLAGKLARVPLGFFDQRAKGALRTTLLNDVDMAEDGMAHLVPETLAALLTPLLAFAAMATLDWRLALLVLAPTATGVWLVGALMRRGGEVTRRYQAMSARMAHVAAEFAEGLPTLRSFNQSNQALERARTAFAGYTALAIDWLRRSVAPAAVAQLFLVGNLMLVAPAGVLMHADGMIATDTLIVFLVLSIGFGDLFAGIAGLAHRLTRQVAVLDRIDGILEAPELPVPAMPLLPADGSVEFRDVGFSYGGRRVLDGVSFRVEPGRCLALVGPSGSGKSTIAKLIARFHDVEEGSVLVGGTDVRCMAPDGLHAHVAMVFQDVFLFAGTVRDNIRLGRPDAGHDAVVAAAVAAGAHGFITRLPQGYDTPLGELGQGLSGGERQRLSIARAILKDAPILVLDEATAFADAENEALIQDAVARLAAGRTVIVIAHRLSTIVHADEILVLDGGRVVERGRHAALVAADGVYAALWHAHEEAHRFHHGGGRLAEAAP</sequence>
<evidence type="ECO:0000256" key="4">
    <source>
        <dbReference type="ARBA" id="ARBA00022840"/>
    </source>
</evidence>
<evidence type="ECO:0000256" key="5">
    <source>
        <dbReference type="ARBA" id="ARBA00022989"/>
    </source>
</evidence>
<evidence type="ECO:0000259" key="8">
    <source>
        <dbReference type="PROSITE" id="PS50893"/>
    </source>
</evidence>
<evidence type="ECO:0000256" key="3">
    <source>
        <dbReference type="ARBA" id="ARBA00022741"/>
    </source>
</evidence>
<dbReference type="PROSITE" id="PS50929">
    <property type="entry name" value="ABC_TM1F"/>
    <property type="match status" value="1"/>
</dbReference>
<dbReference type="Pfam" id="PF00664">
    <property type="entry name" value="ABC_membrane"/>
    <property type="match status" value="1"/>
</dbReference>
<dbReference type="InterPro" id="IPR011527">
    <property type="entry name" value="ABC1_TM_dom"/>
</dbReference>
<dbReference type="Proteomes" id="UP000584642">
    <property type="component" value="Unassembled WGS sequence"/>
</dbReference>
<keyword evidence="6 7" id="KW-0472">Membrane</keyword>
<dbReference type="InterPro" id="IPR027417">
    <property type="entry name" value="P-loop_NTPase"/>
</dbReference>
<evidence type="ECO:0000256" key="2">
    <source>
        <dbReference type="ARBA" id="ARBA00022692"/>
    </source>
</evidence>
<dbReference type="InterPro" id="IPR039421">
    <property type="entry name" value="Type_1_exporter"/>
</dbReference>
<organism evidence="10 11">
    <name type="scientific">Azospirillum oleiclasticum</name>
    <dbReference type="NCBI Taxonomy" id="2735135"/>
    <lineage>
        <taxon>Bacteria</taxon>
        <taxon>Pseudomonadati</taxon>
        <taxon>Pseudomonadota</taxon>
        <taxon>Alphaproteobacteria</taxon>
        <taxon>Rhodospirillales</taxon>
        <taxon>Azospirillaceae</taxon>
        <taxon>Azospirillum</taxon>
    </lineage>
</organism>
<evidence type="ECO:0000256" key="7">
    <source>
        <dbReference type="SAM" id="Phobius"/>
    </source>
</evidence>
<keyword evidence="5 7" id="KW-1133">Transmembrane helix</keyword>
<dbReference type="SUPFAM" id="SSF90123">
    <property type="entry name" value="ABC transporter transmembrane region"/>
    <property type="match status" value="1"/>
</dbReference>
<dbReference type="InterPro" id="IPR036640">
    <property type="entry name" value="ABC1_TM_sf"/>
</dbReference>
<feature type="transmembrane region" description="Helical" evidence="7">
    <location>
        <begin position="168"/>
        <end position="187"/>
    </location>
</feature>
<comment type="caution">
    <text evidence="10">The sequence shown here is derived from an EMBL/GenBank/DDBJ whole genome shotgun (WGS) entry which is preliminary data.</text>
</comment>
<feature type="transmembrane region" description="Helical" evidence="7">
    <location>
        <begin position="143"/>
        <end position="162"/>
    </location>
</feature>
<accession>A0ABX2TAM7</accession>
<dbReference type="RefSeq" id="WP_180282854.1">
    <property type="nucleotide sequence ID" value="NZ_JABFDB010000010.1"/>
</dbReference>
<gene>
    <name evidence="10" type="ORF">HND93_15330</name>
</gene>
<keyword evidence="11" id="KW-1185">Reference proteome</keyword>
<feature type="domain" description="ABC transmembrane type-1" evidence="9">
    <location>
        <begin position="28"/>
        <end position="311"/>
    </location>
</feature>
<feature type="transmembrane region" description="Helical" evidence="7">
    <location>
        <begin position="250"/>
        <end position="273"/>
    </location>
</feature>
<evidence type="ECO:0000256" key="1">
    <source>
        <dbReference type="ARBA" id="ARBA00004651"/>
    </source>
</evidence>
<dbReference type="SMART" id="SM00382">
    <property type="entry name" value="AAA"/>
    <property type="match status" value="1"/>
</dbReference>
<comment type="subcellular location">
    <subcellularLocation>
        <location evidence="1">Cell membrane</location>
        <topology evidence="1">Multi-pass membrane protein</topology>
    </subcellularLocation>
</comment>
<evidence type="ECO:0000259" key="9">
    <source>
        <dbReference type="PROSITE" id="PS50929"/>
    </source>
</evidence>
<dbReference type="Gene3D" id="3.40.50.300">
    <property type="entry name" value="P-loop containing nucleotide triphosphate hydrolases"/>
    <property type="match status" value="1"/>
</dbReference>
<feature type="domain" description="ABC transporter" evidence="8">
    <location>
        <begin position="342"/>
        <end position="575"/>
    </location>
</feature>
<dbReference type="PANTHER" id="PTHR24221:SF590">
    <property type="entry name" value="COMPONENT LINKED WITH THE ASSEMBLY OF CYTOCHROME' TRANSPORT TRANSMEMBRANE ATP-BINDING PROTEIN ABC TRANSPORTER CYDD-RELATED"/>
    <property type="match status" value="1"/>
</dbReference>
<evidence type="ECO:0000313" key="11">
    <source>
        <dbReference type="Proteomes" id="UP000584642"/>
    </source>
</evidence>
<evidence type="ECO:0000256" key="6">
    <source>
        <dbReference type="ARBA" id="ARBA00023136"/>
    </source>
</evidence>
<keyword evidence="2 7" id="KW-0812">Transmembrane</keyword>
<protein>
    <submittedName>
        <fullName evidence="10">ABC transporter ATP-binding protein</fullName>
    </submittedName>
</protein>
<dbReference type="SUPFAM" id="SSF52540">
    <property type="entry name" value="P-loop containing nucleoside triphosphate hydrolases"/>
    <property type="match status" value="1"/>
</dbReference>
<dbReference type="InterPro" id="IPR017871">
    <property type="entry name" value="ABC_transporter-like_CS"/>
</dbReference>
<dbReference type="PROSITE" id="PS00211">
    <property type="entry name" value="ABC_TRANSPORTER_1"/>
    <property type="match status" value="1"/>
</dbReference>
<keyword evidence="3" id="KW-0547">Nucleotide-binding</keyword>
<reference evidence="10 11" key="1">
    <citation type="submission" date="2020-05" db="EMBL/GenBank/DDBJ databases">
        <title>Azospirillum oleiclasticum sp. nov, a nitrogen-fixing and heavy crude oil-emulsifying bacterium isolated from the crude oil of Yumen Oilfield.</title>
        <authorList>
            <person name="Wu D."/>
            <person name="Cai M."/>
            <person name="Zhang X."/>
        </authorList>
    </citation>
    <scope>NUCLEOTIDE SEQUENCE [LARGE SCALE GENOMIC DNA]</scope>
    <source>
        <strain evidence="10 11">ROY-1-1-2</strain>
    </source>
</reference>
<dbReference type="Gene3D" id="1.20.1560.10">
    <property type="entry name" value="ABC transporter type 1, transmembrane domain"/>
    <property type="match status" value="1"/>
</dbReference>
<dbReference type="PROSITE" id="PS50893">
    <property type="entry name" value="ABC_TRANSPORTER_2"/>
    <property type="match status" value="1"/>
</dbReference>
<proteinExistence type="predicted"/>
<dbReference type="Pfam" id="PF00005">
    <property type="entry name" value="ABC_tran"/>
    <property type="match status" value="1"/>
</dbReference>
<dbReference type="InterPro" id="IPR003593">
    <property type="entry name" value="AAA+_ATPase"/>
</dbReference>
<dbReference type="InterPro" id="IPR003439">
    <property type="entry name" value="ABC_transporter-like_ATP-bd"/>
</dbReference>
<dbReference type="EMBL" id="JABFDB010000010">
    <property type="protein sequence ID" value="NYZ21087.1"/>
    <property type="molecule type" value="Genomic_DNA"/>
</dbReference>
<name>A0ABX2TAM7_9PROT</name>
<dbReference type="GO" id="GO:0005524">
    <property type="term" value="F:ATP binding"/>
    <property type="evidence" value="ECO:0007669"/>
    <property type="project" value="UniProtKB-KW"/>
</dbReference>